<reference evidence="10" key="1">
    <citation type="journal article" date="2016" name="Nat. Commun.">
        <title>The Gonium pectorale genome demonstrates co-option of cell cycle regulation during the evolution of multicellularity.</title>
        <authorList>
            <person name="Hanschen E.R."/>
            <person name="Marriage T.N."/>
            <person name="Ferris P.J."/>
            <person name="Hamaji T."/>
            <person name="Toyoda A."/>
            <person name="Fujiyama A."/>
            <person name="Neme R."/>
            <person name="Noguchi H."/>
            <person name="Minakuchi Y."/>
            <person name="Suzuki M."/>
            <person name="Kawai-Toyooka H."/>
            <person name="Smith D.R."/>
            <person name="Sparks H."/>
            <person name="Anderson J."/>
            <person name="Bakaric R."/>
            <person name="Luria V."/>
            <person name="Karger A."/>
            <person name="Kirschner M.W."/>
            <person name="Durand P.M."/>
            <person name="Michod R.E."/>
            <person name="Nozaki H."/>
            <person name="Olson B.J."/>
        </authorList>
    </citation>
    <scope>NUCLEOTIDE SEQUENCE [LARGE SCALE GENOMIC DNA]</scope>
    <source>
        <strain evidence="10">NIES-2863</strain>
    </source>
</reference>
<evidence type="ECO:0000259" key="8">
    <source>
        <dbReference type="SMART" id="SM00380"/>
    </source>
</evidence>
<dbReference type="Proteomes" id="UP000075714">
    <property type="component" value="Unassembled WGS sequence"/>
</dbReference>
<feature type="region of interest" description="Disordered" evidence="7">
    <location>
        <begin position="323"/>
        <end position="356"/>
    </location>
</feature>
<evidence type="ECO:0000313" key="9">
    <source>
        <dbReference type="EMBL" id="KXZ52021.1"/>
    </source>
</evidence>
<keyword evidence="5" id="KW-0539">Nucleus</keyword>
<dbReference type="GO" id="GO:0003700">
    <property type="term" value="F:DNA-binding transcription factor activity"/>
    <property type="evidence" value="ECO:0007669"/>
    <property type="project" value="InterPro"/>
</dbReference>
<evidence type="ECO:0000256" key="7">
    <source>
        <dbReference type="SAM" id="MobiDB-lite"/>
    </source>
</evidence>
<dbReference type="OrthoDB" id="568096at2759"/>
<keyword evidence="2" id="KW-0805">Transcription regulation</keyword>
<feature type="compositionally biased region" description="Pro residues" evidence="7">
    <location>
        <begin position="207"/>
        <end position="216"/>
    </location>
</feature>
<evidence type="ECO:0000256" key="3">
    <source>
        <dbReference type="ARBA" id="ARBA00023125"/>
    </source>
</evidence>
<feature type="compositionally biased region" description="Low complexity" evidence="7">
    <location>
        <begin position="337"/>
        <end position="356"/>
    </location>
</feature>
<evidence type="ECO:0000256" key="2">
    <source>
        <dbReference type="ARBA" id="ARBA00023015"/>
    </source>
</evidence>
<evidence type="ECO:0000313" key="10">
    <source>
        <dbReference type="Proteomes" id="UP000075714"/>
    </source>
</evidence>
<proteinExistence type="predicted"/>
<dbReference type="GO" id="GO:0005634">
    <property type="term" value="C:nucleus"/>
    <property type="evidence" value="ECO:0007669"/>
    <property type="project" value="UniProtKB-SubCell"/>
</dbReference>
<evidence type="ECO:0000256" key="1">
    <source>
        <dbReference type="ARBA" id="ARBA00004123"/>
    </source>
</evidence>
<feature type="compositionally biased region" description="Pro residues" evidence="7">
    <location>
        <begin position="116"/>
        <end position="137"/>
    </location>
</feature>
<dbReference type="EMBL" id="LSYV01000011">
    <property type="protein sequence ID" value="KXZ52021.1"/>
    <property type="molecule type" value="Genomic_DNA"/>
</dbReference>
<dbReference type="STRING" id="33097.A0A150GQE4"/>
<evidence type="ECO:0000256" key="6">
    <source>
        <dbReference type="SAM" id="Coils"/>
    </source>
</evidence>
<feature type="region of interest" description="Disordered" evidence="7">
    <location>
        <begin position="284"/>
        <end position="305"/>
    </location>
</feature>
<dbReference type="AlphaFoldDB" id="A0A150GQE4"/>
<evidence type="ECO:0000256" key="5">
    <source>
        <dbReference type="ARBA" id="ARBA00023242"/>
    </source>
</evidence>
<feature type="region of interest" description="Disordered" evidence="7">
    <location>
        <begin position="374"/>
        <end position="408"/>
    </location>
</feature>
<sequence>MDALAKASSRHSLFKGVTLYKPTSKWRAQVEAARVFDRACICKYGKAAVCNFPIDDYKDEMSELHGMGIPALLVRLKEERQRKKALGGVGGGSHSPRGRSHSVAPTAPQHARPRNQPQPLPKAPPAAAPAPPPPPPSAASQLLQQALLAQAAGLGLSLGAGPSDAQPAPAVAARNTEPLEQCEPIRLATHTILPPQAEQAEQAAPVPGSPHSPPRASPSIGAAGSRFDACSSRDPSGGGAIGADPIALAPQLPILQPLQAAETAPLPAPALPLLEMGSLRSGAGLSAMPGPQRPSLKRNGFGCEEQGLPVPSASAVCAWQPEAEERPAKRHHADAHPQQQRLPASAAAPSAANAGPQSVGRLIEGLLSALPGPSARTSAVPGVQLSAPAETAPQRPRQEFACRPAEGRRTGEDGVMLQLLQLLLREQQRKEQEQRRMREEELRQQLLLLVERQEAERSRRRQEEALAKAAEALGLSHLSAADAAALLEALQTLRGGTLSHDQRPVLRDMDHSSDEQPVPLTLQYSGHRAGVEDAGLGDAGPSGHALLPFRGADGLGCPPTALPELLEAPTRELEGAGLLPLPLRLVHPHANGSAVAVCGFEAPTRGSVWPAGGDHPAPVLLAGLPWQDAQGRQVGWTFRQGEVPLA</sequence>
<feature type="compositionally biased region" description="Basic and acidic residues" evidence="7">
    <location>
        <begin position="396"/>
        <end position="408"/>
    </location>
</feature>
<feature type="region of interest" description="Disordered" evidence="7">
    <location>
        <begin position="83"/>
        <end position="140"/>
    </location>
</feature>
<feature type="domain" description="AP2/ERF" evidence="8">
    <location>
        <begin position="13"/>
        <end position="59"/>
    </location>
</feature>
<keyword evidence="6" id="KW-0175">Coiled coil</keyword>
<comment type="caution">
    <text evidence="9">The sequence shown here is derived from an EMBL/GenBank/DDBJ whole genome shotgun (WGS) entry which is preliminary data.</text>
</comment>
<gene>
    <name evidence="9" type="ORF">GPECTOR_10g1044</name>
</gene>
<protein>
    <recommendedName>
        <fullName evidence="8">AP2/ERF domain-containing protein</fullName>
    </recommendedName>
</protein>
<dbReference type="InterPro" id="IPR001471">
    <property type="entry name" value="AP2/ERF_dom"/>
</dbReference>
<dbReference type="GO" id="GO:0003677">
    <property type="term" value="F:DNA binding"/>
    <property type="evidence" value="ECO:0007669"/>
    <property type="project" value="UniProtKB-KW"/>
</dbReference>
<keyword evidence="3" id="KW-0238">DNA-binding</keyword>
<accession>A0A150GQE4</accession>
<feature type="coiled-coil region" evidence="6">
    <location>
        <begin position="420"/>
        <end position="472"/>
    </location>
</feature>
<organism evidence="9 10">
    <name type="scientific">Gonium pectorale</name>
    <name type="common">Green alga</name>
    <dbReference type="NCBI Taxonomy" id="33097"/>
    <lineage>
        <taxon>Eukaryota</taxon>
        <taxon>Viridiplantae</taxon>
        <taxon>Chlorophyta</taxon>
        <taxon>core chlorophytes</taxon>
        <taxon>Chlorophyceae</taxon>
        <taxon>CS clade</taxon>
        <taxon>Chlamydomonadales</taxon>
        <taxon>Volvocaceae</taxon>
        <taxon>Gonium</taxon>
    </lineage>
</organism>
<evidence type="ECO:0000256" key="4">
    <source>
        <dbReference type="ARBA" id="ARBA00023163"/>
    </source>
</evidence>
<feature type="region of interest" description="Disordered" evidence="7">
    <location>
        <begin position="197"/>
        <end position="244"/>
    </location>
</feature>
<keyword evidence="4" id="KW-0804">Transcription</keyword>
<keyword evidence="10" id="KW-1185">Reference proteome</keyword>
<name>A0A150GQE4_GONPE</name>
<comment type="subcellular location">
    <subcellularLocation>
        <location evidence="1">Nucleus</location>
    </subcellularLocation>
</comment>
<dbReference type="SMART" id="SM00380">
    <property type="entry name" value="AP2"/>
    <property type="match status" value="1"/>
</dbReference>